<dbReference type="Pfam" id="PF13749">
    <property type="entry name" value="HATPase_c_4"/>
    <property type="match status" value="1"/>
</dbReference>
<reference evidence="2 3" key="1">
    <citation type="submission" date="2018-03" db="EMBL/GenBank/DDBJ databases">
        <title>Genomic Encyclopedia of Archaeal and Bacterial Type Strains, Phase II (KMG-II): from individual species to whole genera.</title>
        <authorList>
            <person name="Goeker M."/>
        </authorList>
    </citation>
    <scope>NUCLEOTIDE SEQUENCE [LARGE SCALE GENOMIC DNA]</scope>
    <source>
        <strain evidence="2 3">DSM 100214</strain>
    </source>
</reference>
<dbReference type="InterPro" id="IPR038475">
    <property type="entry name" value="RecG_C_sf"/>
</dbReference>
<accession>A0A2V3PKT5</accession>
<dbReference type="Gene3D" id="3.30.565.60">
    <property type="match status" value="1"/>
</dbReference>
<feature type="domain" description="Schlafen AlbA-2" evidence="1">
    <location>
        <begin position="2"/>
        <end position="98"/>
    </location>
</feature>
<dbReference type="PANTHER" id="PTHR30595:SF6">
    <property type="entry name" value="SCHLAFEN ALBA-2 DOMAIN-CONTAINING PROTEIN"/>
    <property type="match status" value="1"/>
</dbReference>
<evidence type="ECO:0000313" key="3">
    <source>
        <dbReference type="Proteomes" id="UP000247973"/>
    </source>
</evidence>
<dbReference type="InterPro" id="IPR007421">
    <property type="entry name" value="Schlafen_AlbA_2_dom"/>
</dbReference>
<dbReference type="Pfam" id="PF04326">
    <property type="entry name" value="SLFN_AlbA_2"/>
    <property type="match status" value="1"/>
</dbReference>
<dbReference type="PANTHER" id="PTHR30595">
    <property type="entry name" value="GLPR-RELATED TRANSCRIPTIONAL REPRESSOR"/>
    <property type="match status" value="1"/>
</dbReference>
<sequence length="443" mass="50815">MAFSNDAGGELFIGIKDNPHEVVGLSEDDLTSIEEQISNIIYTKCYPTIIPDITFLSEGDKHLIRVTIYRGNTPPYYVKDLGKLHGTFIRVGSTNRQADENIIGELERRKRNLSFDSEIVLDKPLSALKYDSFKQIYKDKTNEDLDLQALKKLELIKDVEGVLYPTQALILFSDDNLRNSLFHFAKIECARFKGTKSETFIDQKTINTDISMQAEEAYNFVLRHINKGATVEGVYTISRWEYPLKAIREAIRNAVVHRDYSLTGKDIKVAIYDDMIEITSPGLLPPSIDYSAMESRQSDAKNKIIAPVFKRLGIIDQWGNGLKMIADELKEYPDIEFKWRETGLSFQVQFIKKEFIKQQELQNKSLYAEILLILTNKTLSRKELSVELGQKQVSGQLNKIITKLIDDKLIEHTIPNNINHPSQKFQITKRGNTFLKIIDQEKK</sequence>
<name>A0A2V3PKT5_9BACT</name>
<keyword evidence="3" id="KW-1185">Reference proteome</keyword>
<comment type="caution">
    <text evidence="2">The sequence shown here is derived from an EMBL/GenBank/DDBJ whole genome shotgun (WGS) entry which is preliminary data.</text>
</comment>
<proteinExistence type="predicted"/>
<dbReference type="EMBL" id="QICL01000032">
    <property type="protein sequence ID" value="PXV60026.1"/>
    <property type="molecule type" value="Genomic_DNA"/>
</dbReference>
<dbReference type="Proteomes" id="UP000247973">
    <property type="component" value="Unassembled WGS sequence"/>
</dbReference>
<dbReference type="AlphaFoldDB" id="A0A2V3PKT5"/>
<organism evidence="2 3">
    <name type="scientific">Dysgonomonas alginatilytica</name>
    <dbReference type="NCBI Taxonomy" id="1605892"/>
    <lineage>
        <taxon>Bacteria</taxon>
        <taxon>Pseudomonadati</taxon>
        <taxon>Bacteroidota</taxon>
        <taxon>Bacteroidia</taxon>
        <taxon>Bacteroidales</taxon>
        <taxon>Dysgonomonadaceae</taxon>
        <taxon>Dysgonomonas</taxon>
    </lineage>
</organism>
<evidence type="ECO:0000313" key="2">
    <source>
        <dbReference type="EMBL" id="PXV60026.1"/>
    </source>
</evidence>
<dbReference type="Gene3D" id="3.30.950.30">
    <property type="entry name" value="Schlafen, AAA domain"/>
    <property type="match status" value="1"/>
</dbReference>
<dbReference type="InterPro" id="IPR038461">
    <property type="entry name" value="Schlafen_AlbA_2_dom_sf"/>
</dbReference>
<evidence type="ECO:0000259" key="1">
    <source>
        <dbReference type="Pfam" id="PF04326"/>
    </source>
</evidence>
<gene>
    <name evidence="2" type="ORF">CLV62_13214</name>
</gene>
<protein>
    <submittedName>
        <fullName evidence="2">Putative HTH transcriptional regulator</fullName>
    </submittedName>
</protein>